<evidence type="ECO:0000256" key="2">
    <source>
        <dbReference type="ARBA" id="ARBA00010617"/>
    </source>
</evidence>
<evidence type="ECO:0000256" key="8">
    <source>
        <dbReference type="RuleBase" id="RU000461"/>
    </source>
</evidence>
<dbReference type="CDD" id="cd11031">
    <property type="entry name" value="Cyp158A-like"/>
    <property type="match status" value="1"/>
</dbReference>
<name>A0A6P2CM10_9NOCA</name>
<dbReference type="InterPro" id="IPR036396">
    <property type="entry name" value="Cyt_P450_sf"/>
</dbReference>
<gene>
    <name evidence="9" type="ORF">DW322_20935</name>
</gene>
<accession>A0A6P2CM10</accession>
<comment type="caution">
    <text evidence="9">The sequence shown here is derived from an EMBL/GenBank/DDBJ whole genome shotgun (WGS) entry which is preliminary data.</text>
</comment>
<dbReference type="PANTHER" id="PTHR46696">
    <property type="entry name" value="P450, PUTATIVE (EUROFUNG)-RELATED"/>
    <property type="match status" value="1"/>
</dbReference>
<dbReference type="Pfam" id="PF00067">
    <property type="entry name" value="p450"/>
    <property type="match status" value="1"/>
</dbReference>
<evidence type="ECO:0000256" key="4">
    <source>
        <dbReference type="ARBA" id="ARBA00022723"/>
    </source>
</evidence>
<evidence type="ECO:0000256" key="1">
    <source>
        <dbReference type="ARBA" id="ARBA00001971"/>
    </source>
</evidence>
<dbReference type="InterPro" id="IPR002397">
    <property type="entry name" value="Cyt_P450_B"/>
</dbReference>
<evidence type="ECO:0000313" key="10">
    <source>
        <dbReference type="Proteomes" id="UP000471120"/>
    </source>
</evidence>
<dbReference type="GO" id="GO:0020037">
    <property type="term" value="F:heme binding"/>
    <property type="evidence" value="ECO:0007669"/>
    <property type="project" value="InterPro"/>
</dbReference>
<protein>
    <submittedName>
        <fullName evidence="9">Cytochrome P450</fullName>
    </submittedName>
</protein>
<dbReference type="InterPro" id="IPR017972">
    <property type="entry name" value="Cyt_P450_CS"/>
</dbReference>
<evidence type="ECO:0000256" key="3">
    <source>
        <dbReference type="ARBA" id="ARBA00022617"/>
    </source>
</evidence>
<dbReference type="FunFam" id="1.10.630.10:FF:000018">
    <property type="entry name" value="Cytochrome P450 monooxygenase"/>
    <property type="match status" value="1"/>
</dbReference>
<dbReference type="GO" id="GO:0005506">
    <property type="term" value="F:iron ion binding"/>
    <property type="evidence" value="ECO:0007669"/>
    <property type="project" value="InterPro"/>
</dbReference>
<keyword evidence="7 8" id="KW-0503">Monooxygenase</keyword>
<organism evidence="9 10">
    <name type="scientific">Rhodococcus rhodnii</name>
    <dbReference type="NCBI Taxonomy" id="38312"/>
    <lineage>
        <taxon>Bacteria</taxon>
        <taxon>Bacillati</taxon>
        <taxon>Actinomycetota</taxon>
        <taxon>Actinomycetes</taxon>
        <taxon>Mycobacteriales</taxon>
        <taxon>Nocardiaceae</taxon>
        <taxon>Rhodococcus</taxon>
    </lineage>
</organism>
<dbReference type="PRINTS" id="PR00385">
    <property type="entry name" value="P450"/>
</dbReference>
<dbReference type="PANTHER" id="PTHR46696:SF1">
    <property type="entry name" value="CYTOCHROME P450 YJIB-RELATED"/>
    <property type="match status" value="1"/>
</dbReference>
<dbReference type="Gene3D" id="1.10.630.10">
    <property type="entry name" value="Cytochrome P450"/>
    <property type="match status" value="1"/>
</dbReference>
<dbReference type="GO" id="GO:0016705">
    <property type="term" value="F:oxidoreductase activity, acting on paired donors, with incorporation or reduction of molecular oxygen"/>
    <property type="evidence" value="ECO:0007669"/>
    <property type="project" value="InterPro"/>
</dbReference>
<dbReference type="Proteomes" id="UP000471120">
    <property type="component" value="Unassembled WGS sequence"/>
</dbReference>
<evidence type="ECO:0000256" key="5">
    <source>
        <dbReference type="ARBA" id="ARBA00023002"/>
    </source>
</evidence>
<comment type="similarity">
    <text evidence="2 8">Belongs to the cytochrome P450 family.</text>
</comment>
<dbReference type="PRINTS" id="PR00359">
    <property type="entry name" value="BP450"/>
</dbReference>
<keyword evidence="6 8" id="KW-0408">Iron</keyword>
<keyword evidence="3 8" id="KW-0349">Heme</keyword>
<dbReference type="PROSITE" id="PS00086">
    <property type="entry name" value="CYTOCHROME_P450"/>
    <property type="match status" value="1"/>
</dbReference>
<dbReference type="SUPFAM" id="SSF48264">
    <property type="entry name" value="Cytochrome P450"/>
    <property type="match status" value="1"/>
</dbReference>
<dbReference type="GO" id="GO:0004497">
    <property type="term" value="F:monooxygenase activity"/>
    <property type="evidence" value="ECO:0007669"/>
    <property type="project" value="UniProtKB-KW"/>
</dbReference>
<comment type="cofactor">
    <cofactor evidence="1">
        <name>heme</name>
        <dbReference type="ChEBI" id="CHEBI:30413"/>
    </cofactor>
</comment>
<evidence type="ECO:0000313" key="9">
    <source>
        <dbReference type="EMBL" id="TXG92186.1"/>
    </source>
</evidence>
<dbReference type="AlphaFoldDB" id="A0A6P2CM10"/>
<dbReference type="EMBL" id="QRCM01000001">
    <property type="protein sequence ID" value="TXG92186.1"/>
    <property type="molecule type" value="Genomic_DNA"/>
</dbReference>
<proteinExistence type="inferred from homology"/>
<evidence type="ECO:0000256" key="7">
    <source>
        <dbReference type="ARBA" id="ARBA00023033"/>
    </source>
</evidence>
<reference evidence="9 10" key="1">
    <citation type="submission" date="2018-07" db="EMBL/GenBank/DDBJ databases">
        <title>Genome sequence of Rhodococcus rhodnii ATCC 35071 from Rhodnius prolixus.</title>
        <authorList>
            <person name="Patel V."/>
            <person name="Vogel K.J."/>
        </authorList>
    </citation>
    <scope>NUCLEOTIDE SEQUENCE [LARGE SCALE GENOMIC DNA]</scope>
    <source>
        <strain evidence="9 10">ATCC 35071</strain>
    </source>
</reference>
<evidence type="ECO:0000256" key="6">
    <source>
        <dbReference type="ARBA" id="ARBA00023004"/>
    </source>
</evidence>
<dbReference type="RefSeq" id="WP_010838183.1">
    <property type="nucleotide sequence ID" value="NZ_QRCM01000001.1"/>
</dbReference>
<dbReference type="InterPro" id="IPR001128">
    <property type="entry name" value="Cyt_P450"/>
</dbReference>
<sequence>MDVPDHSRVRKMIAGAFTARRVERLRPRVEEHVERLITAMIEAGPSADLMPAFAAPLPVTVICELLGIPFEDRVEFGRWSRAFLATTSSEYTQEEVVTAQRSLVQYLAQLLVAKAENPGDDLLSALAVRNAEEQTVSQAELTFLGVTLLVAGHETTVNMITNGLLALLTHPDQLELLKAEPALAESAVEEILRVFVPGNEALLRIATEDVDLGGVTVPAGCAVLPSLLSANRDERTFTDSSRFDITRREGQHLTFGSGPHFCIGSSLARIELAESFRELLRRLPGLALVDLNEVERPEGLLVNGVAKLPITWDDAAARAQLAAERGAEGGQVTGEA</sequence>
<keyword evidence="5 8" id="KW-0560">Oxidoreductase</keyword>
<keyword evidence="4 8" id="KW-0479">Metal-binding</keyword>